<dbReference type="EMBL" id="FOME01000002">
    <property type="protein sequence ID" value="SFD05375.1"/>
    <property type="molecule type" value="Genomic_DNA"/>
</dbReference>
<evidence type="ECO:0000313" key="1">
    <source>
        <dbReference type="EMBL" id="SEG78439.1"/>
    </source>
</evidence>
<dbReference type="AlphaFoldDB" id="A0A1H6CZ66"/>
<evidence type="ECO:0000313" key="4">
    <source>
        <dbReference type="Proteomes" id="UP000236729"/>
    </source>
</evidence>
<evidence type="ECO:0000313" key="3">
    <source>
        <dbReference type="Proteomes" id="UP000199690"/>
    </source>
</evidence>
<dbReference type="Pfam" id="PF09549">
    <property type="entry name" value="RE_Bpu10I"/>
    <property type="match status" value="1"/>
</dbReference>
<keyword evidence="1" id="KW-0540">Nuclease</keyword>
<organism evidence="1 4">
    <name type="scientific">Saccharopolyspora kobensis</name>
    <dbReference type="NCBI Taxonomy" id="146035"/>
    <lineage>
        <taxon>Bacteria</taxon>
        <taxon>Bacillati</taxon>
        <taxon>Actinomycetota</taxon>
        <taxon>Actinomycetes</taxon>
        <taxon>Pseudonocardiales</taxon>
        <taxon>Pseudonocardiaceae</taxon>
        <taxon>Saccharopolyspora</taxon>
    </lineage>
</organism>
<proteinExistence type="predicted"/>
<gene>
    <name evidence="1" type="ORF">SAMN02982929_03752</name>
    <name evidence="2" type="ORF">SAMN05216506_102347</name>
</gene>
<accession>A0A1I1P6M3</accession>
<dbReference type="SMR" id="A0A1H6CZ66"/>
<reference evidence="1" key="1">
    <citation type="submission" date="2016-10" db="EMBL/GenBank/DDBJ databases">
        <authorList>
            <person name="de Groot N.N."/>
        </authorList>
    </citation>
    <scope>NUCLEOTIDE SEQUENCE [LARGE SCALE GENOMIC DNA]</scope>
    <source>
        <strain evidence="1">ATCC 20501</strain>
    </source>
</reference>
<reference evidence="3 4" key="2">
    <citation type="submission" date="2016-10" db="EMBL/GenBank/DDBJ databases">
        <authorList>
            <person name="Varghese N."/>
            <person name="Submissions S."/>
        </authorList>
    </citation>
    <scope>NUCLEOTIDE SEQUENCE [LARGE SCALE GENOMIC DNA]</scope>
    <source>
        <strain evidence="4">ATCC 20501</strain>
        <strain evidence="2 3">CGMCC 4.3529</strain>
    </source>
</reference>
<keyword evidence="1" id="KW-0378">Hydrolase</keyword>
<sequence>MADVPSEPQEVFGETVDVQEVAIAPYHRPTPHGDKLRELVRNPKLPSVDRPKVLALLEQYDQWLREMAGLASAGDEKVRDLVALLNAYKEKVEVDLIWDSSESFLYRQKGQLKLDNSVLEEWFPWLVDPAIMPELGGNDLVVGPAKAFAAARFQSSLTDVNGRPGLIIRNKDQDFTIGRPVYLKASFSSSFDGVVTDEVSTYVAYIAAELKTNLDKTMFQEASATSHDLTIATPGSHYFLICEYLDMTPISSAGTDISEVLVLRGRRTGSQDRRNYSDAEYRRKNRDEYVARLRKFPVRTEVVERFVSNVRAILQNHTSDLSDAVERGYF</sequence>
<name>A0A1H6CZ66_9PSEU</name>
<dbReference type="GO" id="GO:0004519">
    <property type="term" value="F:endonuclease activity"/>
    <property type="evidence" value="ECO:0007669"/>
    <property type="project" value="UniProtKB-KW"/>
</dbReference>
<dbReference type="Proteomes" id="UP000236729">
    <property type="component" value="Unassembled WGS sequence"/>
</dbReference>
<accession>A0A1H6CZ66</accession>
<dbReference type="InterPro" id="IPR018577">
    <property type="entry name" value="Restrct_endonuc_II_Bpu10I"/>
</dbReference>
<keyword evidence="3" id="KW-1185">Reference proteome</keyword>
<dbReference type="RefSeq" id="WP_177247488.1">
    <property type="nucleotide sequence ID" value="NZ_FNVB01000005.1"/>
</dbReference>
<dbReference type="EMBL" id="FNVB01000005">
    <property type="protein sequence ID" value="SEG78439.1"/>
    <property type="molecule type" value="Genomic_DNA"/>
</dbReference>
<protein>
    <submittedName>
        <fullName evidence="1">Bpu10I restriction endonuclease</fullName>
    </submittedName>
</protein>
<dbReference type="Proteomes" id="UP000199690">
    <property type="component" value="Unassembled WGS sequence"/>
</dbReference>
<evidence type="ECO:0000313" key="2">
    <source>
        <dbReference type="EMBL" id="SFD05375.1"/>
    </source>
</evidence>
<keyword evidence="1" id="KW-0255">Endonuclease</keyword>